<dbReference type="GO" id="GO:0016887">
    <property type="term" value="F:ATP hydrolysis activity"/>
    <property type="evidence" value="ECO:0007669"/>
    <property type="project" value="InterPro"/>
</dbReference>
<dbReference type="EMBL" id="PZZL01000004">
    <property type="protein sequence ID" value="PTM57212.1"/>
    <property type="molecule type" value="Genomic_DNA"/>
</dbReference>
<comment type="caution">
    <text evidence="9">The sequence shown here is derived from an EMBL/GenBank/DDBJ whole genome shotgun (WGS) entry which is preliminary data.</text>
</comment>
<accession>A0A2T4Z5R4</accession>
<sequence length="323" mass="33940">MTEPLLAVRGLTTEFPTRAGVVGAVREVSFDVNAGEIVGLVGESGSGKSVTGFSILGLIDPPGRIASGSVKLAGRELVGMAPRDLRAVRGREIAMVFQDPAATLNPVLRIGDQMALAIHAHERVSEAAARARVAEVLTLVGIPDAARRLDAYPHQFSGGMRQRVAIATALLNRPKLIICDEPTTALDVSVQAQILTEMRALARDTGTAMVWISHDLATVSALASRILVMYAGRVIEQGPIRSVLSEPRHPYTAGLLASLPARSEAGADLPQIPGAPPSMLALPKGCAFAPRCGFASPACEADPDPTLAADRLWRCHHPQGIAA</sequence>
<reference evidence="9 10" key="1">
    <citation type="submission" date="2018-04" db="EMBL/GenBank/DDBJ databases">
        <title>Genomic Encyclopedia of Archaeal and Bacterial Type Strains, Phase II (KMG-II): from individual species to whole genera.</title>
        <authorList>
            <person name="Goeker M."/>
        </authorList>
    </citation>
    <scope>NUCLEOTIDE SEQUENCE [LARGE SCALE GENOMIC DNA]</scope>
    <source>
        <strain evidence="9 10">DSM 25521</strain>
    </source>
</reference>
<dbReference type="InterPro" id="IPR027417">
    <property type="entry name" value="P-loop_NTPase"/>
</dbReference>
<keyword evidence="3" id="KW-0813">Transport</keyword>
<dbReference type="InterPro" id="IPR003593">
    <property type="entry name" value="AAA+_ATPase"/>
</dbReference>
<dbReference type="PANTHER" id="PTHR43297:SF2">
    <property type="entry name" value="DIPEPTIDE TRANSPORT ATP-BINDING PROTEIN DPPD"/>
    <property type="match status" value="1"/>
</dbReference>
<proteinExistence type="inferred from homology"/>
<evidence type="ECO:0000256" key="2">
    <source>
        <dbReference type="ARBA" id="ARBA00005417"/>
    </source>
</evidence>
<dbReference type="CDD" id="cd03257">
    <property type="entry name" value="ABC_NikE_OppD_transporters"/>
    <property type="match status" value="1"/>
</dbReference>
<dbReference type="PROSITE" id="PS00211">
    <property type="entry name" value="ABC_TRANSPORTER_1"/>
    <property type="match status" value="1"/>
</dbReference>
<dbReference type="Pfam" id="PF00005">
    <property type="entry name" value="ABC_tran"/>
    <property type="match status" value="1"/>
</dbReference>
<evidence type="ECO:0000256" key="4">
    <source>
        <dbReference type="ARBA" id="ARBA00022475"/>
    </source>
</evidence>
<comment type="subcellular location">
    <subcellularLocation>
        <location evidence="1">Cell inner membrane</location>
        <topology evidence="1">Peripheral membrane protein</topology>
    </subcellularLocation>
</comment>
<dbReference type="OrthoDB" id="9815712at2"/>
<keyword evidence="7" id="KW-0472">Membrane</keyword>
<dbReference type="FunFam" id="3.40.50.300:FF:000016">
    <property type="entry name" value="Oligopeptide ABC transporter ATP-binding component"/>
    <property type="match status" value="1"/>
</dbReference>
<dbReference type="PROSITE" id="PS50893">
    <property type="entry name" value="ABC_TRANSPORTER_2"/>
    <property type="match status" value="1"/>
</dbReference>
<dbReference type="Pfam" id="PF08352">
    <property type="entry name" value="oligo_HPY"/>
    <property type="match status" value="1"/>
</dbReference>
<dbReference type="InterPro" id="IPR003439">
    <property type="entry name" value="ABC_transporter-like_ATP-bd"/>
</dbReference>
<dbReference type="AlphaFoldDB" id="A0A2T4Z5R4"/>
<evidence type="ECO:0000259" key="8">
    <source>
        <dbReference type="PROSITE" id="PS50893"/>
    </source>
</evidence>
<evidence type="ECO:0000256" key="1">
    <source>
        <dbReference type="ARBA" id="ARBA00004417"/>
    </source>
</evidence>
<dbReference type="RefSeq" id="WP_108177056.1">
    <property type="nucleotide sequence ID" value="NZ_PZZL01000004.1"/>
</dbReference>
<dbReference type="GO" id="GO:0055085">
    <property type="term" value="P:transmembrane transport"/>
    <property type="evidence" value="ECO:0007669"/>
    <property type="project" value="UniProtKB-ARBA"/>
</dbReference>
<evidence type="ECO:0000256" key="5">
    <source>
        <dbReference type="ARBA" id="ARBA00022741"/>
    </source>
</evidence>
<dbReference type="InterPro" id="IPR017871">
    <property type="entry name" value="ABC_transporter-like_CS"/>
</dbReference>
<dbReference type="GO" id="GO:0005886">
    <property type="term" value="C:plasma membrane"/>
    <property type="evidence" value="ECO:0007669"/>
    <property type="project" value="UniProtKB-SubCell"/>
</dbReference>
<feature type="domain" description="ABC transporter" evidence="8">
    <location>
        <begin position="6"/>
        <end position="256"/>
    </location>
</feature>
<dbReference type="NCBIfam" id="TIGR01727">
    <property type="entry name" value="oligo_HPY"/>
    <property type="match status" value="1"/>
</dbReference>
<comment type="similarity">
    <text evidence="2">Belongs to the ABC transporter superfamily.</text>
</comment>
<dbReference type="PANTHER" id="PTHR43297">
    <property type="entry name" value="OLIGOPEPTIDE TRANSPORT ATP-BINDING PROTEIN APPD"/>
    <property type="match status" value="1"/>
</dbReference>
<dbReference type="GO" id="GO:0005524">
    <property type="term" value="F:ATP binding"/>
    <property type="evidence" value="ECO:0007669"/>
    <property type="project" value="UniProtKB-KW"/>
</dbReference>
<dbReference type="InterPro" id="IPR013563">
    <property type="entry name" value="Oligopep_ABC_C"/>
</dbReference>
<dbReference type="Proteomes" id="UP000241808">
    <property type="component" value="Unassembled WGS sequence"/>
</dbReference>
<dbReference type="InterPro" id="IPR050388">
    <property type="entry name" value="ABC_Ni/Peptide_Import"/>
</dbReference>
<keyword evidence="4" id="KW-1003">Cell membrane</keyword>
<keyword evidence="10" id="KW-1185">Reference proteome</keyword>
<keyword evidence="6 9" id="KW-0067">ATP-binding</keyword>
<name>A0A2T4Z5R4_9HYPH</name>
<dbReference type="GO" id="GO:0015833">
    <property type="term" value="P:peptide transport"/>
    <property type="evidence" value="ECO:0007669"/>
    <property type="project" value="InterPro"/>
</dbReference>
<evidence type="ECO:0000313" key="9">
    <source>
        <dbReference type="EMBL" id="PTM57212.1"/>
    </source>
</evidence>
<dbReference type="SMART" id="SM00382">
    <property type="entry name" value="AAA"/>
    <property type="match status" value="1"/>
</dbReference>
<dbReference type="SUPFAM" id="SSF52540">
    <property type="entry name" value="P-loop containing nucleoside triphosphate hydrolases"/>
    <property type="match status" value="1"/>
</dbReference>
<protein>
    <submittedName>
        <fullName evidence="9">Peptide/nickel transport system ATP-binding protein</fullName>
    </submittedName>
</protein>
<evidence type="ECO:0000256" key="7">
    <source>
        <dbReference type="ARBA" id="ARBA00023136"/>
    </source>
</evidence>
<keyword evidence="5" id="KW-0547">Nucleotide-binding</keyword>
<organism evidence="9 10">
    <name type="scientific">Phreatobacter oligotrophus</name>
    <dbReference type="NCBI Taxonomy" id="1122261"/>
    <lineage>
        <taxon>Bacteria</taxon>
        <taxon>Pseudomonadati</taxon>
        <taxon>Pseudomonadota</taxon>
        <taxon>Alphaproteobacteria</taxon>
        <taxon>Hyphomicrobiales</taxon>
        <taxon>Phreatobacteraceae</taxon>
        <taxon>Phreatobacter</taxon>
    </lineage>
</organism>
<gene>
    <name evidence="9" type="ORF">C8P69_104262</name>
</gene>
<evidence type="ECO:0000313" key="10">
    <source>
        <dbReference type="Proteomes" id="UP000241808"/>
    </source>
</evidence>
<evidence type="ECO:0000256" key="3">
    <source>
        <dbReference type="ARBA" id="ARBA00022448"/>
    </source>
</evidence>
<dbReference type="Gene3D" id="3.40.50.300">
    <property type="entry name" value="P-loop containing nucleotide triphosphate hydrolases"/>
    <property type="match status" value="1"/>
</dbReference>
<evidence type="ECO:0000256" key="6">
    <source>
        <dbReference type="ARBA" id="ARBA00022840"/>
    </source>
</evidence>